<evidence type="ECO:0000313" key="3">
    <source>
        <dbReference type="RefSeq" id="XP_033462850.1"/>
    </source>
</evidence>
<reference evidence="3" key="3">
    <citation type="submission" date="2025-08" db="UniProtKB">
        <authorList>
            <consortium name="RefSeq"/>
        </authorList>
    </citation>
    <scope>IDENTIFICATION</scope>
    <source>
        <strain evidence="3">CBS 342.82</strain>
    </source>
</reference>
<organism evidence="3">
    <name type="scientific">Dissoconium aciculare CBS 342.82</name>
    <dbReference type="NCBI Taxonomy" id="1314786"/>
    <lineage>
        <taxon>Eukaryota</taxon>
        <taxon>Fungi</taxon>
        <taxon>Dikarya</taxon>
        <taxon>Ascomycota</taxon>
        <taxon>Pezizomycotina</taxon>
        <taxon>Dothideomycetes</taxon>
        <taxon>Dothideomycetidae</taxon>
        <taxon>Mycosphaerellales</taxon>
        <taxon>Dissoconiaceae</taxon>
        <taxon>Dissoconium</taxon>
    </lineage>
</organism>
<dbReference type="RefSeq" id="XP_033462850.1">
    <property type="nucleotide sequence ID" value="XM_033609110.1"/>
</dbReference>
<reference evidence="3" key="2">
    <citation type="submission" date="2020-04" db="EMBL/GenBank/DDBJ databases">
        <authorList>
            <consortium name="NCBI Genome Project"/>
        </authorList>
    </citation>
    <scope>NUCLEOTIDE SEQUENCE</scope>
    <source>
        <strain evidence="3">CBS 342.82</strain>
    </source>
</reference>
<feature type="region of interest" description="Disordered" evidence="1">
    <location>
        <begin position="1"/>
        <end position="35"/>
    </location>
</feature>
<accession>A0A6J3MDY0</accession>
<feature type="compositionally biased region" description="Basic and acidic residues" evidence="1">
    <location>
        <begin position="8"/>
        <end position="25"/>
    </location>
</feature>
<proteinExistence type="predicted"/>
<dbReference type="Proteomes" id="UP000504637">
    <property type="component" value="Unplaced"/>
</dbReference>
<evidence type="ECO:0000256" key="1">
    <source>
        <dbReference type="SAM" id="MobiDB-lite"/>
    </source>
</evidence>
<name>A0A6J3MDY0_9PEZI</name>
<gene>
    <name evidence="3" type="ORF">K489DRAFT_99080</name>
</gene>
<dbReference type="GeneID" id="54366911"/>
<reference evidence="3" key="1">
    <citation type="submission" date="2020-01" db="EMBL/GenBank/DDBJ databases">
        <authorList>
            <consortium name="DOE Joint Genome Institute"/>
            <person name="Haridas S."/>
            <person name="Albert R."/>
            <person name="Binder M."/>
            <person name="Bloem J."/>
            <person name="Labutti K."/>
            <person name="Salamov A."/>
            <person name="Andreopoulos B."/>
            <person name="Baker S.E."/>
            <person name="Barry K."/>
            <person name="Bills G."/>
            <person name="Bluhm B.H."/>
            <person name="Cannon C."/>
            <person name="Castanera R."/>
            <person name="Culley D.E."/>
            <person name="Daum C."/>
            <person name="Ezra D."/>
            <person name="Gonzalez J.B."/>
            <person name="Henrissat B."/>
            <person name="Kuo A."/>
            <person name="Liang C."/>
            <person name="Lipzen A."/>
            <person name="Lutzoni F."/>
            <person name="Magnuson J."/>
            <person name="Mondo S."/>
            <person name="Nolan M."/>
            <person name="Ohm R."/>
            <person name="Pangilinan J."/>
            <person name="Park H.-J."/>
            <person name="Ramirez L."/>
            <person name="Alfaro M."/>
            <person name="Sun H."/>
            <person name="Tritt A."/>
            <person name="Yoshinaga Y."/>
            <person name="Zwiers L.-H."/>
            <person name="Turgeon B.G."/>
            <person name="Goodwin S.B."/>
            <person name="Spatafora J.W."/>
            <person name="Crous P.W."/>
            <person name="Grigoriev I.V."/>
        </authorList>
    </citation>
    <scope>NUCLEOTIDE SEQUENCE</scope>
    <source>
        <strain evidence="3">CBS 342.82</strain>
    </source>
</reference>
<sequence length="103" mass="11408">MSARRFPGKSDRGPPWREDLDRVDGPCRAARRPGRVGQRVFSPPALLGLSRWCGAHHPSREMVLLPYSWSSSISCSIHFSREGAFGGGMVRGFRAGRLRSDLA</sequence>
<keyword evidence="2" id="KW-1185">Reference proteome</keyword>
<evidence type="ECO:0000313" key="2">
    <source>
        <dbReference type="Proteomes" id="UP000504637"/>
    </source>
</evidence>
<dbReference type="AlphaFoldDB" id="A0A6J3MDY0"/>
<protein>
    <submittedName>
        <fullName evidence="3">Uncharacterized protein</fullName>
    </submittedName>
</protein>